<evidence type="ECO:0000313" key="3">
    <source>
        <dbReference type="Proteomes" id="UP001597419"/>
    </source>
</evidence>
<dbReference type="EMBL" id="JBHUKU010000014">
    <property type="protein sequence ID" value="MFD2461606.1"/>
    <property type="molecule type" value="Genomic_DNA"/>
</dbReference>
<sequence length="139" mass="14132">MTRNRFAQSITVKRAAATLAAGAALVSGTALAFAGSASAAPAGHQTQVCAKGDYAAYAVFPERGGLSTAVVDAGKCMPFDLGNRDVIETVEVWGFLPAKTPNDAPTTFPVATGKVHDSKGGTIAATGTVEHPDAQFPLL</sequence>
<evidence type="ECO:0000256" key="1">
    <source>
        <dbReference type="SAM" id="SignalP"/>
    </source>
</evidence>
<proteinExistence type="predicted"/>
<keyword evidence="1" id="KW-0732">Signal</keyword>
<accession>A0ABW5GL55</accession>
<evidence type="ECO:0000313" key="2">
    <source>
        <dbReference type="EMBL" id="MFD2461606.1"/>
    </source>
</evidence>
<reference evidence="3" key="1">
    <citation type="journal article" date="2019" name="Int. J. Syst. Evol. Microbiol.">
        <title>The Global Catalogue of Microorganisms (GCM) 10K type strain sequencing project: providing services to taxonomists for standard genome sequencing and annotation.</title>
        <authorList>
            <consortium name="The Broad Institute Genomics Platform"/>
            <consortium name="The Broad Institute Genome Sequencing Center for Infectious Disease"/>
            <person name="Wu L."/>
            <person name="Ma J."/>
        </authorList>
    </citation>
    <scope>NUCLEOTIDE SEQUENCE [LARGE SCALE GENOMIC DNA]</scope>
    <source>
        <strain evidence="3">CGMCC 4.7643</strain>
    </source>
</reference>
<feature type="signal peptide" evidence="1">
    <location>
        <begin position="1"/>
        <end position="32"/>
    </location>
</feature>
<organism evidence="2 3">
    <name type="scientific">Amycolatopsis samaneae</name>
    <dbReference type="NCBI Taxonomy" id="664691"/>
    <lineage>
        <taxon>Bacteria</taxon>
        <taxon>Bacillati</taxon>
        <taxon>Actinomycetota</taxon>
        <taxon>Actinomycetes</taxon>
        <taxon>Pseudonocardiales</taxon>
        <taxon>Pseudonocardiaceae</taxon>
        <taxon>Amycolatopsis</taxon>
    </lineage>
</organism>
<feature type="chain" id="PRO_5046322917" description="Secreted protein" evidence="1">
    <location>
        <begin position="33"/>
        <end position="139"/>
    </location>
</feature>
<name>A0ABW5GL55_9PSEU</name>
<gene>
    <name evidence="2" type="ORF">ACFSYJ_23575</name>
</gene>
<evidence type="ECO:0008006" key="4">
    <source>
        <dbReference type="Google" id="ProtNLM"/>
    </source>
</evidence>
<protein>
    <recommendedName>
        <fullName evidence="4">Secreted protein</fullName>
    </recommendedName>
</protein>
<dbReference type="RefSeq" id="WP_345390140.1">
    <property type="nucleotide sequence ID" value="NZ_BAABHG010000004.1"/>
</dbReference>
<comment type="caution">
    <text evidence="2">The sequence shown here is derived from an EMBL/GenBank/DDBJ whole genome shotgun (WGS) entry which is preliminary data.</text>
</comment>
<keyword evidence="3" id="KW-1185">Reference proteome</keyword>
<dbReference type="Proteomes" id="UP001597419">
    <property type="component" value="Unassembled WGS sequence"/>
</dbReference>